<feature type="compositionally biased region" description="Basic residues" evidence="2">
    <location>
        <begin position="603"/>
        <end position="614"/>
    </location>
</feature>
<reference evidence="4 5" key="1">
    <citation type="journal article" date="2023" name="IMA Fungus">
        <title>Comparative genomic study of the Penicillium genus elucidates a diverse pangenome and 15 lateral gene transfer events.</title>
        <authorList>
            <person name="Petersen C."/>
            <person name="Sorensen T."/>
            <person name="Nielsen M.R."/>
            <person name="Sondergaard T.E."/>
            <person name="Sorensen J.L."/>
            <person name="Fitzpatrick D.A."/>
            <person name="Frisvad J.C."/>
            <person name="Nielsen K.L."/>
        </authorList>
    </citation>
    <scope>NUCLEOTIDE SEQUENCE [LARGE SCALE GENOMIC DNA]</scope>
    <source>
        <strain evidence="4 5">IBT 35679</strain>
    </source>
</reference>
<dbReference type="Pfam" id="PF13758">
    <property type="entry name" value="Prefoldin_3"/>
    <property type="match status" value="1"/>
</dbReference>
<sequence>MGLPSHNLDALEQRRLALKENILQLQKSLYHWRTWEAEYDGLRDEIKTLPDDATTDDFVTIGRDFGGALVTEEEMQTIFGTQGAARSSEQIVSLLGRRIDYVKQNITTMEKRLRAAEDELIALDTSESAPVADGADFPMREIMEELDEDGGVISGSVNTPGDQAPQLLEVLKKVGVESIPNKAGSDENPSEGASTTPLKTGDKANTSTTEPPPNRSSNSSAPGPEVNDSPQVDQVEKMDLSEPVSIVTDEDRKQPPVTNIDESLEDAQLRQEMFQYGIDEVGAIVAELELDEDGSDVSFDEDYAWATDEDGEEEDEFGRSRTDLSDEYHKQMRELEEKLNARGMWNMGKDSQTFPSEVREEVEAAAAAETIQPDDSVESSSKAKKPKKRVAFADDLDIAPAPQAPHIEQIPTLERRTLPPKSDVAVLSDAIIERTDRVQDTPPAVATAGPPKKASRFKSARSGAPATATTPKPVPTNGAQFADPHSTQKQANAIPSASLPALFPATPQTPKPFSTPIQETPGSPSVPQPPQGKTLADTLVEREITPGTTPAPELDDLDEEIHRREIATEFYKMRNHMIQQKGGFVNNEEPEMVPLETEEPPKRMSKFRAARMNQ</sequence>
<dbReference type="InterPro" id="IPR039553">
    <property type="entry name" value="Prefoldin-like"/>
</dbReference>
<keyword evidence="1" id="KW-0175">Coiled coil</keyword>
<dbReference type="GO" id="GO:0019212">
    <property type="term" value="F:phosphatase inhibitor activity"/>
    <property type="evidence" value="ECO:0007669"/>
    <property type="project" value="TreeGrafter"/>
</dbReference>
<comment type="caution">
    <text evidence="4">The sequence shown here is derived from an EMBL/GenBank/DDBJ whole genome shotgun (WGS) entry which is preliminary data.</text>
</comment>
<evidence type="ECO:0000259" key="3">
    <source>
        <dbReference type="Pfam" id="PF12927"/>
    </source>
</evidence>
<evidence type="ECO:0000256" key="2">
    <source>
        <dbReference type="SAM" id="MobiDB-lite"/>
    </source>
</evidence>
<dbReference type="PANTHER" id="PTHR15111">
    <property type="entry name" value="RNA POLYMERASE II SUBUNIT 5-MEDIATING PROTEIN NNX3"/>
    <property type="match status" value="1"/>
</dbReference>
<feature type="region of interest" description="Disordered" evidence="2">
    <location>
        <begin position="179"/>
        <end position="263"/>
    </location>
</feature>
<accession>A0AAD6CMX2</accession>
<feature type="coiled-coil region" evidence="1">
    <location>
        <begin position="99"/>
        <end position="126"/>
    </location>
</feature>
<evidence type="ECO:0000256" key="1">
    <source>
        <dbReference type="SAM" id="Coils"/>
    </source>
</evidence>
<feature type="region of interest" description="Disordered" evidence="2">
    <location>
        <begin position="433"/>
        <end position="535"/>
    </location>
</feature>
<dbReference type="GO" id="GO:0003682">
    <property type="term" value="F:chromatin binding"/>
    <property type="evidence" value="ECO:0007669"/>
    <property type="project" value="TreeGrafter"/>
</dbReference>
<feature type="compositionally biased region" description="Polar residues" evidence="2">
    <location>
        <begin position="506"/>
        <end position="520"/>
    </location>
</feature>
<dbReference type="PANTHER" id="PTHR15111:SF0">
    <property type="entry name" value="UNCONVENTIONAL PREFOLDIN RPB5 INTERACTOR 1"/>
    <property type="match status" value="1"/>
</dbReference>
<feature type="compositionally biased region" description="Acidic residues" evidence="2">
    <location>
        <begin position="304"/>
        <end position="316"/>
    </location>
</feature>
<feature type="compositionally biased region" description="Polar residues" evidence="2">
    <location>
        <begin position="485"/>
        <end position="495"/>
    </location>
</feature>
<protein>
    <recommendedName>
        <fullName evidence="3">DUF3835 domain-containing protein</fullName>
    </recommendedName>
</protein>
<dbReference type="InterPro" id="IPR024325">
    <property type="entry name" value="DUF3835"/>
</dbReference>
<feature type="compositionally biased region" description="Low complexity" evidence="2">
    <location>
        <begin position="205"/>
        <end position="224"/>
    </location>
</feature>
<keyword evidence="5" id="KW-1185">Reference proteome</keyword>
<dbReference type="InterPro" id="IPR052255">
    <property type="entry name" value="RNA_pol_II_subunit5-mediator"/>
</dbReference>
<dbReference type="GO" id="GO:0003714">
    <property type="term" value="F:transcription corepressor activity"/>
    <property type="evidence" value="ECO:0007669"/>
    <property type="project" value="TreeGrafter"/>
</dbReference>
<feature type="region of interest" description="Disordered" evidence="2">
    <location>
        <begin position="363"/>
        <end position="421"/>
    </location>
</feature>
<proteinExistence type="predicted"/>
<dbReference type="Pfam" id="PF12927">
    <property type="entry name" value="DUF3835"/>
    <property type="match status" value="2"/>
</dbReference>
<feature type="domain" description="DUF3835" evidence="3">
    <location>
        <begin position="535"/>
        <end position="612"/>
    </location>
</feature>
<feature type="compositionally biased region" description="Basic and acidic residues" evidence="2">
    <location>
        <begin position="317"/>
        <end position="328"/>
    </location>
</feature>
<organism evidence="4 5">
    <name type="scientific">Penicillium frequentans</name>
    <dbReference type="NCBI Taxonomy" id="3151616"/>
    <lineage>
        <taxon>Eukaryota</taxon>
        <taxon>Fungi</taxon>
        <taxon>Dikarya</taxon>
        <taxon>Ascomycota</taxon>
        <taxon>Pezizomycotina</taxon>
        <taxon>Eurotiomycetes</taxon>
        <taxon>Eurotiomycetidae</taxon>
        <taxon>Eurotiales</taxon>
        <taxon>Aspergillaceae</taxon>
        <taxon>Penicillium</taxon>
    </lineage>
</organism>
<dbReference type="AlphaFoldDB" id="A0AAD6CMX2"/>
<evidence type="ECO:0000313" key="5">
    <source>
        <dbReference type="Proteomes" id="UP001220324"/>
    </source>
</evidence>
<feature type="region of interest" description="Disordered" evidence="2">
    <location>
        <begin position="583"/>
        <end position="614"/>
    </location>
</feature>
<dbReference type="Proteomes" id="UP001220324">
    <property type="component" value="Unassembled WGS sequence"/>
</dbReference>
<gene>
    <name evidence="4" type="ORF">N7494_013099</name>
</gene>
<dbReference type="EMBL" id="JAQIZZ010000008">
    <property type="protein sequence ID" value="KAJ5526449.1"/>
    <property type="molecule type" value="Genomic_DNA"/>
</dbReference>
<feature type="domain" description="DUF3835" evidence="3">
    <location>
        <begin position="446"/>
        <end position="461"/>
    </location>
</feature>
<feature type="region of interest" description="Disordered" evidence="2">
    <location>
        <begin position="304"/>
        <end position="328"/>
    </location>
</feature>
<dbReference type="SUPFAM" id="SSF46579">
    <property type="entry name" value="Prefoldin"/>
    <property type="match status" value="1"/>
</dbReference>
<name>A0AAD6CMX2_9EURO</name>
<evidence type="ECO:0000313" key="4">
    <source>
        <dbReference type="EMBL" id="KAJ5526449.1"/>
    </source>
</evidence>
<dbReference type="GO" id="GO:0000122">
    <property type="term" value="P:negative regulation of transcription by RNA polymerase II"/>
    <property type="evidence" value="ECO:0007669"/>
    <property type="project" value="TreeGrafter"/>
</dbReference>